<organism evidence="1 2">
    <name type="scientific">Caligus rogercresseyi</name>
    <name type="common">Sea louse</name>
    <dbReference type="NCBI Taxonomy" id="217165"/>
    <lineage>
        <taxon>Eukaryota</taxon>
        <taxon>Metazoa</taxon>
        <taxon>Ecdysozoa</taxon>
        <taxon>Arthropoda</taxon>
        <taxon>Crustacea</taxon>
        <taxon>Multicrustacea</taxon>
        <taxon>Hexanauplia</taxon>
        <taxon>Copepoda</taxon>
        <taxon>Siphonostomatoida</taxon>
        <taxon>Caligidae</taxon>
        <taxon>Caligus</taxon>
    </lineage>
</organism>
<evidence type="ECO:0000313" key="1">
    <source>
        <dbReference type="EMBL" id="QQP31398.1"/>
    </source>
</evidence>
<dbReference type="Proteomes" id="UP000595437">
    <property type="component" value="Chromosome 21"/>
</dbReference>
<reference evidence="2" key="1">
    <citation type="submission" date="2021-01" db="EMBL/GenBank/DDBJ databases">
        <title>Caligus Genome Assembly.</title>
        <authorList>
            <person name="Gallardo-Escarate C."/>
        </authorList>
    </citation>
    <scope>NUCLEOTIDE SEQUENCE [LARGE SCALE GENOMIC DNA]</scope>
</reference>
<dbReference type="AlphaFoldDB" id="A0A7T8GL27"/>
<accession>A0A7T8GL27</accession>
<feature type="non-terminal residue" evidence="1">
    <location>
        <position position="1"/>
    </location>
</feature>
<sequence length="62" mass="7299">ITVHLLNSVVGLSQTWPNIWWWLRQKKSNDLDFISKLSKKRRESSADITVYRKAGNQDIKQT</sequence>
<keyword evidence="2" id="KW-1185">Reference proteome</keyword>
<protein>
    <submittedName>
        <fullName evidence="1">Uncharacterized protein</fullName>
    </submittedName>
</protein>
<name>A0A7T8GL27_CALRO</name>
<proteinExistence type="predicted"/>
<gene>
    <name evidence="1" type="ORF">FKW44_024996</name>
</gene>
<evidence type="ECO:0000313" key="2">
    <source>
        <dbReference type="Proteomes" id="UP000595437"/>
    </source>
</evidence>
<dbReference type="EMBL" id="CP045910">
    <property type="protein sequence ID" value="QQP31398.1"/>
    <property type="molecule type" value="Genomic_DNA"/>
</dbReference>